<feature type="transmembrane region" description="Helical" evidence="1">
    <location>
        <begin position="177"/>
        <end position="197"/>
    </location>
</feature>
<reference evidence="2" key="1">
    <citation type="submission" date="2021-12" db="EMBL/GenBank/DDBJ databases">
        <title>Prjna785345.</title>
        <authorList>
            <person name="Rujirawat T."/>
            <person name="Krajaejun T."/>
        </authorList>
    </citation>
    <scope>NUCLEOTIDE SEQUENCE</scope>
    <source>
        <strain evidence="2">Pi057C3</strain>
    </source>
</reference>
<evidence type="ECO:0000256" key="1">
    <source>
        <dbReference type="SAM" id="Phobius"/>
    </source>
</evidence>
<gene>
    <name evidence="2" type="ORF">P43SY_010041</name>
</gene>
<dbReference type="EMBL" id="JAKCXM010000269">
    <property type="protein sequence ID" value="KAJ0397057.1"/>
    <property type="molecule type" value="Genomic_DNA"/>
</dbReference>
<proteinExistence type="predicted"/>
<feature type="transmembrane region" description="Helical" evidence="1">
    <location>
        <begin position="113"/>
        <end position="137"/>
    </location>
</feature>
<comment type="caution">
    <text evidence="2">The sequence shown here is derived from an EMBL/GenBank/DDBJ whole genome shotgun (WGS) entry which is preliminary data.</text>
</comment>
<organism evidence="2 3">
    <name type="scientific">Pythium insidiosum</name>
    <name type="common">Pythiosis disease agent</name>
    <dbReference type="NCBI Taxonomy" id="114742"/>
    <lineage>
        <taxon>Eukaryota</taxon>
        <taxon>Sar</taxon>
        <taxon>Stramenopiles</taxon>
        <taxon>Oomycota</taxon>
        <taxon>Peronosporomycetes</taxon>
        <taxon>Pythiales</taxon>
        <taxon>Pythiaceae</taxon>
        <taxon>Pythium</taxon>
    </lineage>
</organism>
<sequence length="586" mass="66528">MTRCRRALQYLSDVWFATQVELQGHYSVEHLQRLQHYHETTSWRRAVLVCLLTPLPCITIVLLLDTIPIEAPENGAWSPRLWTRTFVTIFLCAVAFILQFRQHIHELSLPMRRILFIAAVATVTSVGLTFLTSALVAHPLPFAMVYGTVPWFLAILSCLLWFHRAALRSSPALLRNLVRYHAVVVCQITITVVYPLYNHVYSRLAPLEQTAFILLLPVLKIVGKNWISRWLPDSDDAKPEAIIFNIEIFHALFVALTMQQTTSLRTIAVLMAIDLLHAWISFLDVAELLRLLRPLVAKLRHNRHQSATHMSRRRDGAREVGGLYRLLERVSRLVELEPEHLTAVSASFDRPAHWISRLSNRALVKVSPAVAGAPRANEARPVGGPLTEVVLQSMRDCEPHTFKLEETRGSGAAQPMARPGLHELDSVSVVSLGLQSLTVSERGQLVRKTLQLLFITEFIALVEYTEVIMPVIYNACLIGFFYQPNRQYYPFLAGLSSSDLLPTAGSILLYSSLELASLVIMSVLLWWRLRLSLVHQLAFVLETRHVNVQAKLLLWVIYIIQNTIVQLGADYSFQFKWLRHDNATEA</sequence>
<accession>A0AAD5LFW1</accession>
<keyword evidence="3" id="KW-1185">Reference proteome</keyword>
<name>A0AAD5LFW1_PYTIN</name>
<keyword evidence="1" id="KW-0812">Transmembrane</keyword>
<feature type="transmembrane region" description="Helical" evidence="1">
    <location>
        <begin position="264"/>
        <end position="283"/>
    </location>
</feature>
<keyword evidence="1" id="KW-0472">Membrane</keyword>
<feature type="transmembrane region" description="Helical" evidence="1">
    <location>
        <begin position="46"/>
        <end position="69"/>
    </location>
</feature>
<dbReference type="AlphaFoldDB" id="A0AAD5LFW1"/>
<evidence type="ECO:0000313" key="2">
    <source>
        <dbReference type="EMBL" id="KAJ0397057.1"/>
    </source>
</evidence>
<feature type="transmembrane region" description="Helical" evidence="1">
    <location>
        <begin position="507"/>
        <end position="527"/>
    </location>
</feature>
<feature type="transmembrane region" description="Helical" evidence="1">
    <location>
        <begin position="452"/>
        <end position="482"/>
    </location>
</feature>
<evidence type="ECO:0000313" key="3">
    <source>
        <dbReference type="Proteomes" id="UP001209570"/>
    </source>
</evidence>
<feature type="transmembrane region" description="Helical" evidence="1">
    <location>
        <begin position="143"/>
        <end position="165"/>
    </location>
</feature>
<protein>
    <recommendedName>
        <fullName evidence="4">Transmembrane protein</fullName>
    </recommendedName>
</protein>
<dbReference type="Proteomes" id="UP001209570">
    <property type="component" value="Unassembled WGS sequence"/>
</dbReference>
<feature type="transmembrane region" description="Helical" evidence="1">
    <location>
        <begin position="81"/>
        <end position="101"/>
    </location>
</feature>
<evidence type="ECO:0008006" key="4">
    <source>
        <dbReference type="Google" id="ProtNLM"/>
    </source>
</evidence>
<keyword evidence="1" id="KW-1133">Transmembrane helix</keyword>